<organism evidence="1 2">
    <name type="scientific">Chlorobaculum tepidum (strain ATCC 49652 / DSM 12025 / NBRC 103806 / TLS)</name>
    <name type="common">Chlorobium tepidum</name>
    <dbReference type="NCBI Taxonomy" id="194439"/>
    <lineage>
        <taxon>Bacteria</taxon>
        <taxon>Pseudomonadati</taxon>
        <taxon>Chlorobiota</taxon>
        <taxon>Chlorobiia</taxon>
        <taxon>Chlorobiales</taxon>
        <taxon>Chlorobiaceae</taxon>
        <taxon>Chlorobaculum</taxon>
    </lineage>
</organism>
<accession>Q8KDI5</accession>
<dbReference type="KEGG" id="cte:CT1065"/>
<name>Q8KDI5_CHLTE</name>
<dbReference type="EMBL" id="AE006470">
    <property type="protein sequence ID" value="AAM72298.1"/>
    <property type="molecule type" value="Genomic_DNA"/>
</dbReference>
<proteinExistence type="predicted"/>
<gene>
    <name evidence="1" type="ordered locus">CT1065</name>
</gene>
<protein>
    <submittedName>
        <fullName evidence="1">Uncharacterized protein</fullName>
    </submittedName>
</protein>
<dbReference type="AlphaFoldDB" id="Q8KDI5"/>
<dbReference type="EnsemblBacteria" id="AAM72298">
    <property type="protein sequence ID" value="AAM72298"/>
    <property type="gene ID" value="CT1065"/>
</dbReference>
<dbReference type="Proteomes" id="UP000001007">
    <property type="component" value="Chromosome"/>
</dbReference>
<dbReference type="OrthoDB" id="595365at2"/>
<evidence type="ECO:0000313" key="2">
    <source>
        <dbReference type="Proteomes" id="UP000001007"/>
    </source>
</evidence>
<dbReference type="HOGENOM" id="CLU_3249169_0_0_10"/>
<evidence type="ECO:0000313" key="1">
    <source>
        <dbReference type="EMBL" id="AAM72298.1"/>
    </source>
</evidence>
<keyword evidence="2" id="KW-1185">Reference proteome</keyword>
<reference evidence="1 2" key="1">
    <citation type="journal article" date="2002" name="Proc. Natl. Acad. Sci. U.S.A.">
        <title>The complete genome sequence of Chlorobium tepidum TLS, a photosynthetic, anaerobic, green-sulfur bacterium.</title>
        <authorList>
            <person name="Eisen J.A."/>
            <person name="Nelson K.E."/>
            <person name="Paulsen I.T."/>
            <person name="Heidelberg J.F."/>
            <person name="Wu M."/>
            <person name="Dodson R.J."/>
            <person name="Deboy R."/>
            <person name="Gwinn M.L."/>
            <person name="Nelson W.C."/>
            <person name="Haft D.H."/>
            <person name="Hickey E.K."/>
            <person name="Peterson J.D."/>
            <person name="Durkin A.S."/>
            <person name="Kolonay J.L."/>
            <person name="Yang F."/>
            <person name="Holt I."/>
            <person name="Umayam L.A."/>
            <person name="Mason T."/>
            <person name="Brenner M."/>
            <person name="Shea T.P."/>
            <person name="Parksey D."/>
            <person name="Nierman W.C."/>
            <person name="Feldblyum T.V."/>
            <person name="Hansen C.L."/>
            <person name="Craven M.B."/>
            <person name="Radune D."/>
            <person name="Vamathevan J."/>
            <person name="Khouri H."/>
            <person name="White O."/>
            <person name="Gruber T.M."/>
            <person name="Ketchum K.A."/>
            <person name="Venter J.C."/>
            <person name="Tettelin H."/>
            <person name="Bryant D.A."/>
            <person name="Fraser C.M."/>
        </authorList>
    </citation>
    <scope>NUCLEOTIDE SEQUENCE [LARGE SCALE GENOMIC DNA]</scope>
    <source>
        <strain evidence="2">ATCC 49652 / DSM 12025 / NBRC 103806 / TLS</strain>
    </source>
</reference>
<sequence length="42" mass="4710">MNGEFPKGVHIMPEGRDRFGQLKPSFPVDFEPLTAGRVLPKL</sequence>